<dbReference type="OrthoDB" id="389074at2"/>
<evidence type="ECO:0000256" key="8">
    <source>
        <dbReference type="RuleBase" id="RU004075"/>
    </source>
</evidence>
<dbReference type="GO" id="GO:0008453">
    <property type="term" value="F:alanine-glyoxylate transaminase activity"/>
    <property type="evidence" value="ECO:0007669"/>
    <property type="project" value="TreeGrafter"/>
</dbReference>
<name>A0A1E5LJH3_9BACI</name>
<dbReference type="Pfam" id="PF00266">
    <property type="entry name" value="Aminotran_5"/>
    <property type="match status" value="1"/>
</dbReference>
<evidence type="ECO:0000256" key="5">
    <source>
        <dbReference type="ARBA" id="ARBA00022898"/>
    </source>
</evidence>
<evidence type="ECO:0000313" key="11">
    <source>
        <dbReference type="EMBL" id="OEH94225.1"/>
    </source>
</evidence>
<evidence type="ECO:0000256" key="7">
    <source>
        <dbReference type="PIRSR" id="PIRSR000524-50"/>
    </source>
</evidence>
<evidence type="ECO:0000259" key="10">
    <source>
        <dbReference type="Pfam" id="PF00266"/>
    </source>
</evidence>
<dbReference type="PIRSF" id="PIRSF000524">
    <property type="entry name" value="SPT"/>
    <property type="match status" value="1"/>
</dbReference>
<dbReference type="PANTHER" id="PTHR21152">
    <property type="entry name" value="AMINOTRANSFERASE CLASS V"/>
    <property type="match status" value="1"/>
</dbReference>
<keyword evidence="5 7" id="KW-0663">Pyridoxal phosphate</keyword>
<gene>
    <name evidence="11" type="ORF">BFG57_09250</name>
</gene>
<dbReference type="InterPro" id="IPR015422">
    <property type="entry name" value="PyrdxlP-dep_Trfase_small"/>
</dbReference>
<dbReference type="AlphaFoldDB" id="A0A1E5LJH3"/>
<dbReference type="Proteomes" id="UP000095209">
    <property type="component" value="Unassembled WGS sequence"/>
</dbReference>
<dbReference type="FunFam" id="3.40.640.10:FF:000027">
    <property type="entry name" value="Serine--pyruvate aminotransferase, mitochondrial"/>
    <property type="match status" value="1"/>
</dbReference>
<dbReference type="Gene3D" id="3.90.1150.10">
    <property type="entry name" value="Aspartate Aminotransferase, domain 1"/>
    <property type="match status" value="1"/>
</dbReference>
<evidence type="ECO:0000313" key="12">
    <source>
        <dbReference type="Proteomes" id="UP000095209"/>
    </source>
</evidence>
<dbReference type="InterPro" id="IPR024169">
    <property type="entry name" value="SP_NH2Trfase/AEP_transaminase"/>
</dbReference>
<dbReference type="Gene3D" id="3.40.640.10">
    <property type="entry name" value="Type I PLP-dependent aspartate aminotransferase-like (Major domain)"/>
    <property type="match status" value="1"/>
</dbReference>
<accession>A0A1E5LJH3</accession>
<organism evidence="11 12">
    <name type="scientific">Bacillus solimangrovi</name>
    <dbReference type="NCBI Taxonomy" id="1305675"/>
    <lineage>
        <taxon>Bacteria</taxon>
        <taxon>Bacillati</taxon>
        <taxon>Bacillota</taxon>
        <taxon>Bacilli</taxon>
        <taxon>Bacillales</taxon>
        <taxon>Bacillaceae</taxon>
        <taxon>Bacillus</taxon>
    </lineage>
</organism>
<dbReference type="STRING" id="1305675.BFG57_09250"/>
<evidence type="ECO:0000256" key="9">
    <source>
        <dbReference type="RuleBase" id="RU004504"/>
    </source>
</evidence>
<feature type="binding site" evidence="6">
    <location>
        <position position="344"/>
    </location>
    <ligand>
        <name>substrate</name>
    </ligand>
</feature>
<evidence type="ECO:0000256" key="6">
    <source>
        <dbReference type="PIRSR" id="PIRSR000524-1"/>
    </source>
</evidence>
<evidence type="ECO:0000256" key="4">
    <source>
        <dbReference type="ARBA" id="ARBA00022679"/>
    </source>
</evidence>
<dbReference type="GO" id="GO:0019265">
    <property type="term" value="P:glycine biosynthetic process, by transamination of glyoxylate"/>
    <property type="evidence" value="ECO:0007669"/>
    <property type="project" value="TreeGrafter"/>
</dbReference>
<keyword evidence="4 11" id="KW-0808">Transferase</keyword>
<dbReference type="PANTHER" id="PTHR21152:SF40">
    <property type="entry name" value="ALANINE--GLYOXYLATE AMINOTRANSFERASE"/>
    <property type="match status" value="1"/>
</dbReference>
<feature type="domain" description="Aminotransferase class V" evidence="10">
    <location>
        <begin position="33"/>
        <end position="329"/>
    </location>
</feature>
<evidence type="ECO:0000256" key="1">
    <source>
        <dbReference type="ARBA" id="ARBA00001933"/>
    </source>
</evidence>
<comment type="similarity">
    <text evidence="2 8">Belongs to the class-V pyridoxal-phosphate-dependent aminotransferase family.</text>
</comment>
<dbReference type="InterPro" id="IPR000192">
    <property type="entry name" value="Aminotrans_V_dom"/>
</dbReference>
<dbReference type="InterPro" id="IPR020578">
    <property type="entry name" value="Aminotrans_V_PyrdxlP_BS"/>
</dbReference>
<dbReference type="EMBL" id="MJEH01000004">
    <property type="protein sequence ID" value="OEH94225.1"/>
    <property type="molecule type" value="Genomic_DNA"/>
</dbReference>
<feature type="modified residue" description="N6-(pyridoxal phosphate)lysine" evidence="7">
    <location>
        <position position="196"/>
    </location>
</feature>
<dbReference type="SUPFAM" id="SSF53383">
    <property type="entry name" value="PLP-dependent transferases"/>
    <property type="match status" value="1"/>
</dbReference>
<proteinExistence type="inferred from homology"/>
<dbReference type="PROSITE" id="PS00595">
    <property type="entry name" value="AA_TRANSFER_CLASS_5"/>
    <property type="match status" value="1"/>
</dbReference>
<dbReference type="InterPro" id="IPR015421">
    <property type="entry name" value="PyrdxlP-dep_Trfase_major"/>
</dbReference>
<comment type="cofactor">
    <cofactor evidence="1 7 9">
        <name>pyridoxal 5'-phosphate</name>
        <dbReference type="ChEBI" id="CHEBI:597326"/>
    </cofactor>
</comment>
<dbReference type="RefSeq" id="WP_069715788.1">
    <property type="nucleotide sequence ID" value="NZ_MJEH01000004.1"/>
</dbReference>
<evidence type="ECO:0000256" key="3">
    <source>
        <dbReference type="ARBA" id="ARBA00022576"/>
    </source>
</evidence>
<comment type="caution">
    <text evidence="11">The sequence shown here is derived from an EMBL/GenBank/DDBJ whole genome shotgun (WGS) entry which is preliminary data.</text>
</comment>
<evidence type="ECO:0000256" key="2">
    <source>
        <dbReference type="ARBA" id="ARBA00009236"/>
    </source>
</evidence>
<dbReference type="InterPro" id="IPR015424">
    <property type="entry name" value="PyrdxlP-dep_Trfase"/>
</dbReference>
<protein>
    <submittedName>
        <fullName evidence="11">Alanine--glyoxylate aminotransferase</fullName>
    </submittedName>
</protein>
<sequence>MNQLNPPSRLLMGPGPSNAAPEVLRAMSTPLLGHLDPAFLHIMNETMDLLRTVYQTDNKVTLAMSGTGSAGMETLFVNLVEPDDKVIICVNGLFGHRMVDVASRCGAEVIEVHAPWGEIIQPEDVKRTLSKHPEVKLVGIVHAETSTGVKQPLDEISTIVHEHDALLVADMVTSLGGSPTEIDKIGVDAAYSGTQKCLSIPPGLAPVTLNDRAVEVISNRKTKVQSWYLDLSMIQNYWSDERFYHHTAPISMIYALREGLRLIVDEGLENVYARHERYGRALQAGLEALGLELVVKNAQHRLCQLTSVKVPEGFDEANGRKYLLDEYGLEFGGGLGELKGKAWRIGLMGYNANWRNVTFALAALENSLRTQGLEVNQGAGIAAAQSALQNL</sequence>
<keyword evidence="3 11" id="KW-0032">Aminotransferase</keyword>
<dbReference type="GO" id="GO:0004760">
    <property type="term" value="F:L-serine-pyruvate transaminase activity"/>
    <property type="evidence" value="ECO:0007669"/>
    <property type="project" value="TreeGrafter"/>
</dbReference>
<keyword evidence="12" id="KW-1185">Reference proteome</keyword>
<reference evidence="11 12" key="1">
    <citation type="submission" date="2016-08" db="EMBL/GenBank/DDBJ databases">
        <title>Genome of Bacillus solimangrovi GH2-4.</title>
        <authorList>
            <person name="Lim S."/>
            <person name="Kim B.-C."/>
        </authorList>
    </citation>
    <scope>NUCLEOTIDE SEQUENCE [LARGE SCALE GENOMIC DNA]</scope>
    <source>
        <strain evidence="11 12">GH2-4</strain>
    </source>
</reference>